<evidence type="ECO:0008006" key="4">
    <source>
        <dbReference type="Google" id="ProtNLM"/>
    </source>
</evidence>
<feature type="transmembrane region" description="Helical" evidence="1">
    <location>
        <begin position="135"/>
        <end position="164"/>
    </location>
</feature>
<feature type="transmembrane region" description="Helical" evidence="1">
    <location>
        <begin position="40"/>
        <end position="61"/>
    </location>
</feature>
<evidence type="ECO:0000313" key="2">
    <source>
        <dbReference type="EMBL" id="AXJ00910.1"/>
    </source>
</evidence>
<dbReference type="Pfam" id="PF11750">
    <property type="entry name" value="DUF3307"/>
    <property type="match status" value="1"/>
</dbReference>
<dbReference type="KEGG" id="cprv:CYPRO_1659"/>
<feature type="transmembrane region" description="Helical" evidence="1">
    <location>
        <begin position="68"/>
        <end position="85"/>
    </location>
</feature>
<keyword evidence="1" id="KW-1133">Transmembrane helix</keyword>
<dbReference type="EMBL" id="CP027806">
    <property type="protein sequence ID" value="AXJ00910.1"/>
    <property type="molecule type" value="Genomic_DNA"/>
</dbReference>
<evidence type="ECO:0000256" key="1">
    <source>
        <dbReference type="SAM" id="Phobius"/>
    </source>
</evidence>
<name>A0A345UKA8_9BACT</name>
<proteinExistence type="predicted"/>
<dbReference type="OrthoDB" id="8536716at2"/>
<dbReference type="Proteomes" id="UP000254808">
    <property type="component" value="Chromosome"/>
</dbReference>
<dbReference type="InterPro" id="IPR021737">
    <property type="entry name" value="Phage_phiKZ_Orf197"/>
</dbReference>
<protein>
    <recommendedName>
        <fullName evidence="4">DUF3307 domain-containing protein</fullName>
    </recommendedName>
</protein>
<dbReference type="RefSeq" id="WP_114984157.1">
    <property type="nucleotide sequence ID" value="NZ_CP027806.1"/>
</dbReference>
<keyword evidence="1" id="KW-0472">Membrane</keyword>
<reference evidence="2 3" key="1">
    <citation type="submission" date="2018-03" db="EMBL/GenBank/DDBJ databases">
        <title>Phenotypic and genomic properties of Cyclonatronum proteinivorum gen. nov., sp. nov., a haloalkaliphilic bacteroidete from soda lakes possessing Na+-translocating rhodopsin.</title>
        <authorList>
            <person name="Toshchakov S.V."/>
            <person name="Korzhenkov A."/>
            <person name="Samarov N.I."/>
            <person name="Kublanov I.V."/>
            <person name="Muntyan M.S."/>
            <person name="Sorokin D.Y."/>
        </authorList>
    </citation>
    <scope>NUCLEOTIDE SEQUENCE [LARGE SCALE GENOMIC DNA]</scope>
    <source>
        <strain evidence="2 3">Omega</strain>
    </source>
</reference>
<evidence type="ECO:0000313" key="3">
    <source>
        <dbReference type="Proteomes" id="UP000254808"/>
    </source>
</evidence>
<dbReference type="AlphaFoldDB" id="A0A345UKA8"/>
<feature type="transmembrane region" description="Helical" evidence="1">
    <location>
        <begin position="226"/>
        <end position="249"/>
    </location>
</feature>
<gene>
    <name evidence="2" type="ORF">CYPRO_1659</name>
</gene>
<feature type="transmembrane region" description="Helical" evidence="1">
    <location>
        <begin position="105"/>
        <end position="123"/>
    </location>
</feature>
<feature type="transmembrane region" description="Helical" evidence="1">
    <location>
        <begin position="184"/>
        <end position="206"/>
    </location>
</feature>
<keyword evidence="3" id="KW-1185">Reference proteome</keyword>
<organism evidence="2 3">
    <name type="scientific">Cyclonatronum proteinivorum</name>
    <dbReference type="NCBI Taxonomy" id="1457365"/>
    <lineage>
        <taxon>Bacteria</taxon>
        <taxon>Pseudomonadati</taxon>
        <taxon>Balneolota</taxon>
        <taxon>Balneolia</taxon>
        <taxon>Balneolales</taxon>
        <taxon>Cyclonatronaceae</taxon>
        <taxon>Cyclonatronum</taxon>
    </lineage>
</organism>
<sequence>MDDLLALSTALLLAHLLTDFVFQPRRMVEAKLARNLRSGWLYLHAVTAGLLAWSLSGLLAGQWTAHELLWVTALTHLLIDAGKIALQKRFKPERETALFFGDQLLHLLVIAGLVIWFAGPEAIQNLWTELPLQDAAVLLLAVIFLLQPCSIIMQKLLALFPSIFNGEPGKLPDELPLAGQWIGYAERLLILIFVLIGQFTAIGFLVAAKSILRFGSEQKQGPKSEYVLLGTLFSFTIALIAALTVRAILPV</sequence>
<keyword evidence="1" id="KW-0812">Transmembrane</keyword>
<accession>A0A345UKA8</accession>